<dbReference type="InterPro" id="IPR011659">
    <property type="entry name" value="WD40"/>
</dbReference>
<evidence type="ECO:0000256" key="2">
    <source>
        <dbReference type="SAM" id="MobiDB-lite"/>
    </source>
</evidence>
<feature type="domain" description="Dipeptidylpeptidase IV N-terminal" evidence="3">
    <location>
        <begin position="172"/>
        <end position="218"/>
    </location>
</feature>
<evidence type="ECO:0000313" key="4">
    <source>
        <dbReference type="EMBL" id="WQQ28534.1"/>
    </source>
</evidence>
<evidence type="ECO:0000259" key="3">
    <source>
        <dbReference type="Pfam" id="PF00930"/>
    </source>
</evidence>
<feature type="region of interest" description="Disordered" evidence="2">
    <location>
        <begin position="274"/>
        <end position="304"/>
    </location>
</feature>
<dbReference type="EMBL" id="CP141059">
    <property type="protein sequence ID" value="WQQ28534.1"/>
    <property type="molecule type" value="Genomic_DNA"/>
</dbReference>
<keyword evidence="5" id="KW-1185">Reference proteome</keyword>
<dbReference type="Proteomes" id="UP001327225">
    <property type="component" value="Chromosome"/>
</dbReference>
<dbReference type="Gene3D" id="2.120.10.30">
    <property type="entry name" value="TolB, C-terminal domain"/>
    <property type="match status" value="2"/>
</dbReference>
<dbReference type="InterPro" id="IPR002469">
    <property type="entry name" value="Peptidase_S9B_N"/>
</dbReference>
<dbReference type="Pfam" id="PF00930">
    <property type="entry name" value="DPPIV_N"/>
    <property type="match status" value="1"/>
</dbReference>
<dbReference type="InterPro" id="IPR011042">
    <property type="entry name" value="6-blade_b-propeller_TolB-like"/>
</dbReference>
<dbReference type="SUPFAM" id="SSF82171">
    <property type="entry name" value="DPP6 N-terminal domain-like"/>
    <property type="match status" value="1"/>
</dbReference>
<organism evidence="4 5">
    <name type="scientific">Nocardioides bizhenqiangii</name>
    <dbReference type="NCBI Taxonomy" id="3095076"/>
    <lineage>
        <taxon>Bacteria</taxon>
        <taxon>Bacillati</taxon>
        <taxon>Actinomycetota</taxon>
        <taxon>Actinomycetes</taxon>
        <taxon>Propionibacteriales</taxon>
        <taxon>Nocardioidaceae</taxon>
        <taxon>Nocardioides</taxon>
    </lineage>
</organism>
<gene>
    <name evidence="4" type="ORF">SHK19_09930</name>
</gene>
<evidence type="ECO:0000313" key="5">
    <source>
        <dbReference type="Proteomes" id="UP001327225"/>
    </source>
</evidence>
<dbReference type="PANTHER" id="PTHR36842">
    <property type="entry name" value="PROTEIN TOLB HOMOLOG"/>
    <property type="match status" value="1"/>
</dbReference>
<dbReference type="Gene3D" id="2.140.10.30">
    <property type="entry name" value="Dipeptidylpeptidase IV, N-terminal domain"/>
    <property type="match status" value="1"/>
</dbReference>
<protein>
    <recommendedName>
        <fullName evidence="3">Dipeptidylpeptidase IV N-terminal domain-containing protein</fullName>
    </recommendedName>
</protein>
<reference evidence="5" key="1">
    <citation type="submission" date="2023-12" db="EMBL/GenBank/DDBJ databases">
        <title>Novel species in genus Nocardioides.</title>
        <authorList>
            <person name="Zhou H."/>
        </authorList>
    </citation>
    <scope>NUCLEOTIDE SEQUENCE [LARGE SCALE GENOMIC DNA]</scope>
    <source>
        <strain evidence="5">HM61</strain>
    </source>
</reference>
<dbReference type="Pfam" id="PF07676">
    <property type="entry name" value="PD40"/>
    <property type="match status" value="3"/>
</dbReference>
<proteinExistence type="inferred from homology"/>
<dbReference type="PANTHER" id="PTHR36842:SF1">
    <property type="entry name" value="PROTEIN TOLB"/>
    <property type="match status" value="1"/>
</dbReference>
<accession>A0ABZ0ZX24</accession>
<dbReference type="RefSeq" id="WP_322938552.1">
    <property type="nucleotide sequence ID" value="NZ_CP141059.1"/>
</dbReference>
<name>A0ABZ0ZX24_9ACTN</name>
<evidence type="ECO:0000256" key="1">
    <source>
        <dbReference type="ARBA" id="ARBA00009820"/>
    </source>
</evidence>
<comment type="similarity">
    <text evidence="1">Belongs to the TolB family.</text>
</comment>
<sequence length="408" mass="42586">MTLRHHALAGGAAVLLGAASSTLVPLSPAVATSPGAEGVIAYVAQNPDHEDTLDIYTIAPDGTSRTNLTNDPARDQDLSWSPDGTRLAFSSTRDGAHLDIWVVNADGSGLTNLTPLADGTDSGQAGTEPTWSPDGTKIAYVYQGDVWVMDATTGAGKRNLTHDPALPAAGISPAWSPTGNTIAYVRAGDIWVMSASGANKRQLTATSGALTTEKTPDWSPDGLRLVYERSGQIWTMNRNGTQQTAIVTGGGTGPAWSPEGDRVVFSSSGFTAPNGPDLFTARPDGRDVRRVPKTGPESDTAPAWQPLPTAAAASSYASVNVAAVTAAKITVRGELFNANPGQVVRVDLQRHDGVRFRLVQRLDVTLTTYGDFSATFANPAATTTCRVAARYAGDADSLATTTSVVFDC</sequence>